<dbReference type="PANTHER" id="PTHR33608">
    <property type="entry name" value="BLL2464 PROTEIN"/>
    <property type="match status" value="1"/>
</dbReference>
<reference evidence="2" key="1">
    <citation type="submission" date="2020-10" db="EMBL/GenBank/DDBJ databases">
        <authorList>
            <person name="Gilroy R."/>
        </authorList>
    </citation>
    <scope>NUCLEOTIDE SEQUENCE</scope>
    <source>
        <strain evidence="2">13766</strain>
    </source>
</reference>
<name>A0A9D1FZU4_9FIRM</name>
<evidence type="ECO:0000313" key="3">
    <source>
        <dbReference type="Proteomes" id="UP000824140"/>
    </source>
</evidence>
<gene>
    <name evidence="2" type="ORF">IAA84_05825</name>
</gene>
<protein>
    <submittedName>
        <fullName evidence="2">DUF58 domain-containing protein</fullName>
    </submittedName>
</protein>
<dbReference type="AlphaFoldDB" id="A0A9D1FZU4"/>
<dbReference type="SUPFAM" id="SSF53300">
    <property type="entry name" value="vWA-like"/>
    <property type="match status" value="1"/>
</dbReference>
<dbReference type="InterPro" id="IPR002881">
    <property type="entry name" value="DUF58"/>
</dbReference>
<dbReference type="Gene3D" id="3.40.50.410">
    <property type="entry name" value="von Willebrand factor, type A domain"/>
    <property type="match status" value="1"/>
</dbReference>
<proteinExistence type="predicted"/>
<dbReference type="PANTHER" id="PTHR33608:SF7">
    <property type="entry name" value="DUF58 DOMAIN-CONTAINING PROTEIN"/>
    <property type="match status" value="1"/>
</dbReference>
<accession>A0A9D1FZU4</accession>
<feature type="domain" description="DUF58" evidence="1">
    <location>
        <begin position="42"/>
        <end position="239"/>
    </location>
</feature>
<dbReference type="InterPro" id="IPR036465">
    <property type="entry name" value="vWFA_dom_sf"/>
</dbReference>
<dbReference type="Proteomes" id="UP000824140">
    <property type="component" value="Unassembled WGS sequence"/>
</dbReference>
<sequence>MLSDAVLRRLDRLQLFYPANARGGAGGMRRSRALGSSVEFSDFREYVPGDDIRRVDWNAYARFDRLYLKLFMEEQETTLFVLLDASASMAGGGKWEAARAIAEALCYLALRAGDRVCFACLRGAETLESPLFAGRAAYEKASAFLDGVHPAGRTRLGEGGAAVRVRGARGMAVVLSDLFSEDDWTRCPTRLLYARRQTALVHILAREELEPDVSGAVRLADSETGEKIDLLAGGEALRAYRRALAEFLARSQDWCHKHAVRYAQVAADEDLLAALLGPLTRAGMIRSRV</sequence>
<organism evidence="2 3">
    <name type="scientific">Candidatus Alectryocaccomicrobium excrementavium</name>
    <dbReference type="NCBI Taxonomy" id="2840668"/>
    <lineage>
        <taxon>Bacteria</taxon>
        <taxon>Bacillati</taxon>
        <taxon>Bacillota</taxon>
        <taxon>Clostridia</taxon>
        <taxon>Candidatus Alectryocaccomicrobium</taxon>
    </lineage>
</organism>
<evidence type="ECO:0000259" key="1">
    <source>
        <dbReference type="Pfam" id="PF01882"/>
    </source>
</evidence>
<dbReference type="Pfam" id="PF01882">
    <property type="entry name" value="DUF58"/>
    <property type="match status" value="1"/>
</dbReference>
<comment type="caution">
    <text evidence="2">The sequence shown here is derived from an EMBL/GenBank/DDBJ whole genome shotgun (WGS) entry which is preliminary data.</text>
</comment>
<evidence type="ECO:0000313" key="2">
    <source>
        <dbReference type="EMBL" id="HIS92521.1"/>
    </source>
</evidence>
<reference evidence="2" key="2">
    <citation type="journal article" date="2021" name="PeerJ">
        <title>Extensive microbial diversity within the chicken gut microbiome revealed by metagenomics and culture.</title>
        <authorList>
            <person name="Gilroy R."/>
            <person name="Ravi A."/>
            <person name="Getino M."/>
            <person name="Pursley I."/>
            <person name="Horton D.L."/>
            <person name="Alikhan N.F."/>
            <person name="Baker D."/>
            <person name="Gharbi K."/>
            <person name="Hall N."/>
            <person name="Watson M."/>
            <person name="Adriaenssens E.M."/>
            <person name="Foster-Nyarko E."/>
            <person name="Jarju S."/>
            <person name="Secka A."/>
            <person name="Antonio M."/>
            <person name="Oren A."/>
            <person name="Chaudhuri R.R."/>
            <person name="La Ragione R."/>
            <person name="Hildebrand F."/>
            <person name="Pallen M.J."/>
        </authorList>
    </citation>
    <scope>NUCLEOTIDE SEQUENCE</scope>
    <source>
        <strain evidence="2">13766</strain>
    </source>
</reference>
<dbReference type="EMBL" id="DVJN01000114">
    <property type="protein sequence ID" value="HIS92521.1"/>
    <property type="molecule type" value="Genomic_DNA"/>
</dbReference>